<dbReference type="AlphaFoldDB" id="A0A7T5EKD3"/>
<dbReference type="Proteomes" id="UP000677234">
    <property type="component" value="Chromosome"/>
</dbReference>
<dbReference type="PANTHER" id="PTHR21666">
    <property type="entry name" value="PEPTIDASE-RELATED"/>
    <property type="match status" value="1"/>
</dbReference>
<keyword evidence="1" id="KW-0812">Transmembrane</keyword>
<dbReference type="SUPFAM" id="SSF51261">
    <property type="entry name" value="Duplicated hybrid motif"/>
    <property type="match status" value="1"/>
</dbReference>
<keyword evidence="6" id="KW-1185">Reference proteome</keyword>
<dbReference type="RefSeq" id="WP_198827779.1">
    <property type="nucleotide sequence ID" value="NZ_CP066308.1"/>
</dbReference>
<proteinExistence type="predicted"/>
<reference evidence="3 5" key="1">
    <citation type="submission" date="2020-12" db="EMBL/GenBank/DDBJ databases">
        <title>strain FJAT-54423T represents a novel species of the genus Brevibacillus.</title>
        <authorList>
            <person name="Tang R."/>
        </authorList>
    </citation>
    <scope>NUCLEOTIDE SEQUENCE [LARGE SCALE GENOMIC DNA]</scope>
    <source>
        <strain evidence="3 5">FJAT-54423</strain>
    </source>
</reference>
<dbReference type="Proteomes" id="UP000595847">
    <property type="component" value="Chromosome"/>
</dbReference>
<evidence type="ECO:0000313" key="5">
    <source>
        <dbReference type="Proteomes" id="UP000595847"/>
    </source>
</evidence>
<reference evidence="4" key="2">
    <citation type="submission" date="2021-04" db="EMBL/GenBank/DDBJ databases">
        <title>Brevibacillus composti FJAT-54423, complete genome.</title>
        <authorList>
            <person name="Tang R."/>
        </authorList>
    </citation>
    <scope>NUCLEOTIDE SEQUENCE</scope>
    <source>
        <strain evidence="4">FJAT-54424</strain>
    </source>
</reference>
<evidence type="ECO:0000259" key="2">
    <source>
        <dbReference type="Pfam" id="PF01551"/>
    </source>
</evidence>
<dbReference type="GO" id="GO:0004222">
    <property type="term" value="F:metalloendopeptidase activity"/>
    <property type="evidence" value="ECO:0007669"/>
    <property type="project" value="TreeGrafter"/>
</dbReference>
<dbReference type="Pfam" id="PF01551">
    <property type="entry name" value="Peptidase_M23"/>
    <property type="match status" value="1"/>
</dbReference>
<gene>
    <name evidence="3" type="ORF">JD108_20600</name>
    <name evidence="4" type="ORF">KDJ56_20535</name>
</gene>
<evidence type="ECO:0000313" key="4">
    <source>
        <dbReference type="EMBL" id="QUO41280.1"/>
    </source>
</evidence>
<evidence type="ECO:0000313" key="6">
    <source>
        <dbReference type="Proteomes" id="UP000677234"/>
    </source>
</evidence>
<dbReference type="PANTHER" id="PTHR21666:SF291">
    <property type="entry name" value="STAGE II SPORULATION PROTEIN Q"/>
    <property type="match status" value="1"/>
</dbReference>
<name>A0A7T5EKD3_9BACL</name>
<dbReference type="EMBL" id="CP066308">
    <property type="protein sequence ID" value="QQE74198.1"/>
    <property type="molecule type" value="Genomic_DNA"/>
</dbReference>
<dbReference type="InterPro" id="IPR016047">
    <property type="entry name" value="M23ase_b-sheet_dom"/>
</dbReference>
<evidence type="ECO:0000256" key="1">
    <source>
        <dbReference type="SAM" id="Phobius"/>
    </source>
</evidence>
<dbReference type="Gene3D" id="2.70.70.10">
    <property type="entry name" value="Glucose Permease (Domain IIA)"/>
    <property type="match status" value="1"/>
</dbReference>
<protein>
    <submittedName>
        <fullName evidence="3">M23 family metallopeptidase</fullName>
    </submittedName>
</protein>
<keyword evidence="1" id="KW-1133">Transmembrane helix</keyword>
<feature type="domain" description="M23ase beta-sheet core" evidence="2">
    <location>
        <begin position="135"/>
        <end position="233"/>
    </location>
</feature>
<dbReference type="EMBL" id="CP073708">
    <property type="protein sequence ID" value="QUO41280.1"/>
    <property type="molecule type" value="Genomic_DNA"/>
</dbReference>
<dbReference type="InterPro" id="IPR011055">
    <property type="entry name" value="Dup_hybrid_motif"/>
</dbReference>
<sequence>MEDQKNQNQPIPFKKASSWKSVLGKKWAFPAIYIGTAAIILAFVMWYQSGGTDTVPGQDGAAGGVAITTPQEGSADPASEAGENGAVPVAGSVQPLAWPVGKGVQYEKVMNFFDDQASKEEQQKALVKYEDTFMPHTGIDLKATDGKSFDVTAALPGKVTKVENDPLVGQTVEIEHADKMVTVYQSLEKVTVKPGDEVTQGQVLGSAGRNVYEKDAGIHLHFEVRVDGVPVDPDQYLLQSEMQDQ</sequence>
<feature type="transmembrane region" description="Helical" evidence="1">
    <location>
        <begin position="27"/>
        <end position="47"/>
    </location>
</feature>
<dbReference type="InterPro" id="IPR050570">
    <property type="entry name" value="Cell_wall_metabolism_enzyme"/>
</dbReference>
<dbReference type="CDD" id="cd12797">
    <property type="entry name" value="M23_peptidase"/>
    <property type="match status" value="1"/>
</dbReference>
<evidence type="ECO:0000313" key="3">
    <source>
        <dbReference type="EMBL" id="QQE74198.1"/>
    </source>
</evidence>
<dbReference type="KEGG" id="bcop:JD108_20600"/>
<organism evidence="3 5">
    <name type="scientific">Brevibacillus composti</name>
    <dbReference type="NCBI Taxonomy" id="2796470"/>
    <lineage>
        <taxon>Bacteria</taxon>
        <taxon>Bacillati</taxon>
        <taxon>Bacillota</taxon>
        <taxon>Bacilli</taxon>
        <taxon>Bacillales</taxon>
        <taxon>Paenibacillaceae</taxon>
        <taxon>Brevibacillus</taxon>
    </lineage>
</organism>
<accession>A0A7T5EKD3</accession>
<keyword evidence="1" id="KW-0472">Membrane</keyword>